<dbReference type="Proteomes" id="UP000290900">
    <property type="component" value="Unassembled WGS sequence"/>
</dbReference>
<dbReference type="InterPro" id="IPR002110">
    <property type="entry name" value="Ankyrin_rpt"/>
</dbReference>
<keyword evidence="4" id="KW-0808">Transferase</keyword>
<proteinExistence type="predicted"/>
<reference evidence="6 7" key="1">
    <citation type="submission" date="2018-12" db="EMBL/GenBank/DDBJ databases">
        <authorList>
            <person name="Tiukova I."/>
            <person name="Dainat J."/>
        </authorList>
    </citation>
    <scope>NUCLEOTIDE SEQUENCE [LARGE SCALE GENOMIC DNA]</scope>
</reference>
<feature type="repeat" description="ANK" evidence="5">
    <location>
        <begin position="37"/>
        <end position="69"/>
    </location>
</feature>
<dbReference type="SMART" id="SM00248">
    <property type="entry name" value="ANK"/>
    <property type="match status" value="6"/>
</dbReference>
<evidence type="ECO:0000256" key="3">
    <source>
        <dbReference type="ARBA" id="ARBA00023043"/>
    </source>
</evidence>
<accession>A0A448YP22</accession>
<dbReference type="InParanoid" id="A0A448YP22"/>
<sequence>MSEDTTEIHRAVMDGNIMTLKGLLAENPSLALLKDQDSRTPLHWACSFQRLDMVEILLNPSDIVGVKDIVGSTNNSVQSPHQQKALIDIDDLADESGWTPLHIASSVGNLQIVKALIEHKPTPDVNQQTTTGQTCLHYAVSKNHFDVTDYLIKECKASTRIKDKKGQYPLHRAAAVGSLRMCKTLIEDGKSPLSVKDIYGFTPLHHALAEGHGDVAIYLVKAGADYNAEDNEGKTPYEDSLNDKVKRYFKRQMEEEGYDI</sequence>
<dbReference type="AlphaFoldDB" id="A0A448YP22"/>
<dbReference type="PROSITE" id="PS50088">
    <property type="entry name" value="ANK_REPEAT"/>
    <property type="match status" value="4"/>
</dbReference>
<keyword evidence="3 5" id="KW-0040">ANK repeat</keyword>
<dbReference type="Gene3D" id="1.25.40.20">
    <property type="entry name" value="Ankyrin repeat-containing domain"/>
    <property type="match status" value="1"/>
</dbReference>
<dbReference type="Pfam" id="PF13637">
    <property type="entry name" value="Ank_4"/>
    <property type="match status" value="1"/>
</dbReference>
<feature type="repeat" description="ANK" evidence="5">
    <location>
        <begin position="165"/>
        <end position="197"/>
    </location>
</feature>
<dbReference type="PANTHER" id="PTHR24161">
    <property type="entry name" value="ANK_REP_REGION DOMAIN-CONTAINING PROTEIN-RELATED"/>
    <property type="match status" value="1"/>
</dbReference>
<evidence type="ECO:0000256" key="4">
    <source>
        <dbReference type="ARBA" id="ARBA00023315"/>
    </source>
</evidence>
<evidence type="ECO:0000256" key="1">
    <source>
        <dbReference type="ARBA" id="ARBA00012210"/>
    </source>
</evidence>
<organism evidence="6 7">
    <name type="scientific">Brettanomyces naardenensis</name>
    <name type="common">Yeast</name>
    <dbReference type="NCBI Taxonomy" id="13370"/>
    <lineage>
        <taxon>Eukaryota</taxon>
        <taxon>Fungi</taxon>
        <taxon>Dikarya</taxon>
        <taxon>Ascomycota</taxon>
        <taxon>Saccharomycotina</taxon>
        <taxon>Pichiomycetes</taxon>
        <taxon>Pichiales</taxon>
        <taxon>Pichiaceae</taxon>
        <taxon>Brettanomyces</taxon>
    </lineage>
</organism>
<keyword evidence="2" id="KW-0677">Repeat</keyword>
<gene>
    <name evidence="6" type="ORF">BRENAR_LOCUS3364</name>
</gene>
<dbReference type="FunCoup" id="A0A448YP22">
    <property type="interactions" value="180"/>
</dbReference>
<protein>
    <recommendedName>
        <fullName evidence="1">protein S-acyltransferase</fullName>
        <ecNumber evidence="1">2.3.1.225</ecNumber>
    </recommendedName>
</protein>
<feature type="repeat" description="ANK" evidence="5">
    <location>
        <begin position="199"/>
        <end position="231"/>
    </location>
</feature>
<feature type="repeat" description="ANK" evidence="5">
    <location>
        <begin position="96"/>
        <end position="128"/>
    </location>
</feature>
<dbReference type="STRING" id="13370.A0A448YP22"/>
<dbReference type="SUPFAM" id="SSF48403">
    <property type="entry name" value="Ankyrin repeat"/>
    <property type="match status" value="1"/>
</dbReference>
<evidence type="ECO:0000256" key="2">
    <source>
        <dbReference type="ARBA" id="ARBA00022737"/>
    </source>
</evidence>
<dbReference type="InterPro" id="IPR036770">
    <property type="entry name" value="Ankyrin_rpt-contain_sf"/>
</dbReference>
<keyword evidence="4" id="KW-0012">Acyltransferase</keyword>
<dbReference type="EC" id="2.3.1.225" evidence="1"/>
<keyword evidence="7" id="KW-1185">Reference proteome</keyword>
<evidence type="ECO:0000313" key="6">
    <source>
        <dbReference type="EMBL" id="VEU22633.1"/>
    </source>
</evidence>
<dbReference type="PRINTS" id="PR01415">
    <property type="entry name" value="ANKYRIN"/>
</dbReference>
<evidence type="ECO:0000313" key="7">
    <source>
        <dbReference type="Proteomes" id="UP000290900"/>
    </source>
</evidence>
<dbReference type="PANTHER" id="PTHR24161:SF85">
    <property type="entry name" value="PALMITOYLTRANSFERASE HIP14"/>
    <property type="match status" value="1"/>
</dbReference>
<dbReference type="EMBL" id="CAACVR010000023">
    <property type="protein sequence ID" value="VEU22633.1"/>
    <property type="molecule type" value="Genomic_DNA"/>
</dbReference>
<dbReference type="OrthoDB" id="539213at2759"/>
<dbReference type="PROSITE" id="PS50297">
    <property type="entry name" value="ANK_REP_REGION"/>
    <property type="match status" value="4"/>
</dbReference>
<evidence type="ECO:0000256" key="5">
    <source>
        <dbReference type="PROSITE-ProRule" id="PRU00023"/>
    </source>
</evidence>
<name>A0A448YP22_BRENA</name>
<dbReference type="Pfam" id="PF12796">
    <property type="entry name" value="Ank_2"/>
    <property type="match status" value="2"/>
</dbReference>